<dbReference type="Proteomes" id="UP000321534">
    <property type="component" value="Unassembled WGS sequence"/>
</dbReference>
<dbReference type="EMBL" id="BJYX01000001">
    <property type="protein sequence ID" value="GEO28253.1"/>
    <property type="molecule type" value="Genomic_DNA"/>
</dbReference>
<evidence type="ECO:0000256" key="1">
    <source>
        <dbReference type="SAM" id="Phobius"/>
    </source>
</evidence>
<organism evidence="2 3">
    <name type="scientific">Terrabacter aerolatus</name>
    <dbReference type="NCBI Taxonomy" id="422442"/>
    <lineage>
        <taxon>Bacteria</taxon>
        <taxon>Bacillati</taxon>
        <taxon>Actinomycetota</taxon>
        <taxon>Actinomycetes</taxon>
        <taxon>Micrococcales</taxon>
        <taxon>Intrasporangiaceae</taxon>
        <taxon>Terrabacter</taxon>
    </lineage>
</organism>
<name>A0A512CVM6_9MICO</name>
<dbReference type="RefSeq" id="WP_186814979.1">
    <property type="nucleotide sequence ID" value="NZ_BAAARO010000025.1"/>
</dbReference>
<feature type="transmembrane region" description="Helical" evidence="1">
    <location>
        <begin position="38"/>
        <end position="55"/>
    </location>
</feature>
<evidence type="ECO:0000313" key="2">
    <source>
        <dbReference type="EMBL" id="GEO28253.1"/>
    </source>
</evidence>
<comment type="caution">
    <text evidence="2">The sequence shown here is derived from an EMBL/GenBank/DDBJ whole genome shotgun (WGS) entry which is preliminary data.</text>
</comment>
<sequence length="56" mass="6159">MGAKAKKIILIIVLAFFVYAVFTSPVKAADIVNNIWGVLVDGFSAILRFFSSLLNR</sequence>
<evidence type="ECO:0000313" key="3">
    <source>
        <dbReference type="Proteomes" id="UP000321534"/>
    </source>
</evidence>
<gene>
    <name evidence="2" type="ORF">TAE01_00630</name>
</gene>
<reference evidence="2 3" key="1">
    <citation type="submission" date="2019-07" db="EMBL/GenBank/DDBJ databases">
        <title>Whole genome shotgun sequence of Terrabacter aerolatus NBRC 106305.</title>
        <authorList>
            <person name="Hosoyama A."/>
            <person name="Uohara A."/>
            <person name="Ohji S."/>
            <person name="Ichikawa N."/>
        </authorList>
    </citation>
    <scope>NUCLEOTIDE SEQUENCE [LARGE SCALE GENOMIC DNA]</scope>
    <source>
        <strain evidence="2 3">NBRC 106305</strain>
    </source>
</reference>
<proteinExistence type="predicted"/>
<accession>A0A512CVM6</accession>
<dbReference type="AlphaFoldDB" id="A0A512CVM6"/>
<keyword evidence="1" id="KW-0472">Membrane</keyword>
<protein>
    <submittedName>
        <fullName evidence="2">Uncharacterized protein</fullName>
    </submittedName>
</protein>
<keyword evidence="3" id="KW-1185">Reference proteome</keyword>
<keyword evidence="1" id="KW-0812">Transmembrane</keyword>
<keyword evidence="1" id="KW-1133">Transmembrane helix</keyword>